<dbReference type="InterPro" id="IPR000306">
    <property type="entry name" value="Znf_FYVE"/>
</dbReference>
<dbReference type="InterPro" id="IPR047335">
    <property type="entry name" value="RUFY1-3"/>
</dbReference>
<dbReference type="InterPro" id="IPR013083">
    <property type="entry name" value="Znf_RING/FYVE/PHD"/>
</dbReference>
<dbReference type="PROSITE" id="PS50826">
    <property type="entry name" value="RUN"/>
    <property type="match status" value="1"/>
</dbReference>
<keyword evidence="9" id="KW-1185">Reference proteome</keyword>
<dbReference type="InterPro" id="IPR017455">
    <property type="entry name" value="Znf_FYVE-rel"/>
</dbReference>
<evidence type="ECO:0000256" key="3">
    <source>
        <dbReference type="ARBA" id="ARBA00022833"/>
    </source>
</evidence>
<dbReference type="PROSITE" id="PS50178">
    <property type="entry name" value="ZF_FYVE"/>
    <property type="match status" value="1"/>
</dbReference>
<proteinExistence type="predicted"/>
<keyword evidence="1" id="KW-0479">Metal-binding</keyword>
<feature type="domain" description="FYVE-type" evidence="7">
    <location>
        <begin position="354"/>
        <end position="412"/>
    </location>
</feature>
<evidence type="ECO:0000256" key="6">
    <source>
        <dbReference type="SAM" id="Coils"/>
    </source>
</evidence>
<sequence length="420" mass="48998">MQKKLADYFQNITAARNLPSYYESWALLRQEDSISLTGALLGLNVLDCNLQLENDYLQHQPLSVDLSLYVKTPTIPTETLCEDTISQDSGLIDEQMKTVLDQKNYLEERNRQLMSKIENLNKTMTRSCSLSNGRAQFQVTDREMSEDMSRLEDEIHTLKARLSETEDAENTLRQQLSDTKALNVDLYEKLRIAEEATSKAQRELKKTKQHWQQEKEQLNQTIALLTSHNSHNSDETKKDEENQSLREQIANKFEEHIETMRMLSDKQHEVHDVSEKLEKFEELCKEQTEKLKKYPEMEEELTELRVNYADTYKELMECREALKELGFHLSESKLRIVELKEEFLPLSEAQWEKDSDVSNCKSCDVLFSYSRRKHHCRNCGAIFCQSCSNARVRLPSSSKAVRVCITCYNHLTNRQNSLTD</sequence>
<protein>
    <submittedName>
        <fullName evidence="10">FYVE-type domain-containing protein</fullName>
    </submittedName>
</protein>
<dbReference type="SUPFAM" id="SSF140741">
    <property type="entry name" value="RUN domain-like"/>
    <property type="match status" value="1"/>
</dbReference>
<dbReference type="Gene3D" id="3.30.40.10">
    <property type="entry name" value="Zinc/RING finger domain, C3HC4 (zinc finger)"/>
    <property type="match status" value="1"/>
</dbReference>
<dbReference type="Pfam" id="PF02759">
    <property type="entry name" value="RUN"/>
    <property type="match status" value="1"/>
</dbReference>
<evidence type="ECO:0000256" key="4">
    <source>
        <dbReference type="ARBA" id="ARBA00023054"/>
    </source>
</evidence>
<dbReference type="PANTHER" id="PTHR45956:SF6">
    <property type="entry name" value="RUN DOMAIN-CONTAINING PROTEIN"/>
    <property type="match status" value="1"/>
</dbReference>
<evidence type="ECO:0000259" key="7">
    <source>
        <dbReference type="PROSITE" id="PS50178"/>
    </source>
</evidence>
<evidence type="ECO:0000256" key="1">
    <source>
        <dbReference type="ARBA" id="ARBA00022723"/>
    </source>
</evidence>
<dbReference type="Gene3D" id="1.20.58.900">
    <property type="match status" value="1"/>
</dbReference>
<feature type="coiled-coil region" evidence="6">
    <location>
        <begin position="263"/>
        <end position="290"/>
    </location>
</feature>
<name>A0A1I7YUS7_9BILA</name>
<feature type="domain" description="RUN" evidence="8">
    <location>
        <begin position="1"/>
        <end position="55"/>
    </location>
</feature>
<dbReference type="WBParaSite" id="L893_g1996.t1">
    <property type="protein sequence ID" value="L893_g1996.t1"/>
    <property type="gene ID" value="L893_g1996"/>
</dbReference>
<organism evidence="9 10">
    <name type="scientific">Steinernema glaseri</name>
    <dbReference type="NCBI Taxonomy" id="37863"/>
    <lineage>
        <taxon>Eukaryota</taxon>
        <taxon>Metazoa</taxon>
        <taxon>Ecdysozoa</taxon>
        <taxon>Nematoda</taxon>
        <taxon>Chromadorea</taxon>
        <taxon>Rhabditida</taxon>
        <taxon>Tylenchina</taxon>
        <taxon>Panagrolaimomorpha</taxon>
        <taxon>Strongyloidoidea</taxon>
        <taxon>Steinernematidae</taxon>
        <taxon>Steinernema</taxon>
    </lineage>
</organism>
<dbReference type="GO" id="GO:0008270">
    <property type="term" value="F:zinc ion binding"/>
    <property type="evidence" value="ECO:0007669"/>
    <property type="project" value="UniProtKB-KW"/>
</dbReference>
<dbReference type="PANTHER" id="PTHR45956">
    <property type="entry name" value="RUN AND FYVE DOMAIN-CONTAINING PROTEIN 2-LIKE PROTEIN"/>
    <property type="match status" value="1"/>
</dbReference>
<feature type="coiled-coil region" evidence="6">
    <location>
        <begin position="103"/>
        <end position="228"/>
    </location>
</feature>
<dbReference type="InterPro" id="IPR011011">
    <property type="entry name" value="Znf_FYVE_PHD"/>
</dbReference>
<evidence type="ECO:0000256" key="5">
    <source>
        <dbReference type="PROSITE-ProRule" id="PRU00091"/>
    </source>
</evidence>
<dbReference type="AlphaFoldDB" id="A0A1I7YUS7"/>
<dbReference type="CDD" id="cd15721">
    <property type="entry name" value="FYVE_RUFY1_like"/>
    <property type="match status" value="1"/>
</dbReference>
<dbReference type="SMART" id="SM00064">
    <property type="entry name" value="FYVE"/>
    <property type="match status" value="1"/>
</dbReference>
<dbReference type="GO" id="GO:0005737">
    <property type="term" value="C:cytoplasm"/>
    <property type="evidence" value="ECO:0007669"/>
    <property type="project" value="TreeGrafter"/>
</dbReference>
<reference evidence="10" key="1">
    <citation type="submission" date="2016-11" db="UniProtKB">
        <authorList>
            <consortium name="WormBaseParasite"/>
        </authorList>
    </citation>
    <scope>IDENTIFICATION</scope>
</reference>
<dbReference type="Proteomes" id="UP000095287">
    <property type="component" value="Unplaced"/>
</dbReference>
<dbReference type="InterPro" id="IPR004012">
    <property type="entry name" value="Run_dom"/>
</dbReference>
<dbReference type="InterPro" id="IPR037213">
    <property type="entry name" value="Run_dom_sf"/>
</dbReference>
<evidence type="ECO:0000313" key="9">
    <source>
        <dbReference type="Proteomes" id="UP000095287"/>
    </source>
</evidence>
<dbReference type="Pfam" id="PF01363">
    <property type="entry name" value="FYVE"/>
    <property type="match status" value="1"/>
</dbReference>
<keyword evidence="3" id="KW-0862">Zinc</keyword>
<evidence type="ECO:0000313" key="10">
    <source>
        <dbReference type="WBParaSite" id="L893_g1996.t1"/>
    </source>
</evidence>
<evidence type="ECO:0000259" key="8">
    <source>
        <dbReference type="PROSITE" id="PS50826"/>
    </source>
</evidence>
<accession>A0A1I7YUS7</accession>
<keyword evidence="4 6" id="KW-0175">Coiled coil</keyword>
<dbReference type="SUPFAM" id="SSF57903">
    <property type="entry name" value="FYVE/PHD zinc finger"/>
    <property type="match status" value="1"/>
</dbReference>
<evidence type="ECO:0000256" key="2">
    <source>
        <dbReference type="ARBA" id="ARBA00022771"/>
    </source>
</evidence>
<keyword evidence="2 5" id="KW-0863">Zinc-finger</keyword>